<name>A0A081QQ61_STRMT</name>
<accession>A0A081QQ61</accession>
<dbReference type="Pfam" id="PF07751">
    <property type="entry name" value="Abi_2"/>
    <property type="match status" value="1"/>
</dbReference>
<dbReference type="EMBL" id="JPFY01000013">
    <property type="protein sequence ID" value="KEQ45084.1"/>
    <property type="molecule type" value="Genomic_DNA"/>
</dbReference>
<dbReference type="InterPro" id="IPR011664">
    <property type="entry name" value="Abi_system_AbiD/AbiF-like"/>
</dbReference>
<dbReference type="Proteomes" id="UP000028089">
    <property type="component" value="Unassembled WGS sequence"/>
</dbReference>
<gene>
    <name evidence="1" type="ORF">SK578_1181</name>
</gene>
<proteinExistence type="predicted"/>
<comment type="caution">
    <text evidence="1">The sequence shown here is derived from an EMBL/GenBank/DDBJ whole genome shotgun (WGS) entry which is preliminary data.</text>
</comment>
<dbReference type="RefSeq" id="WP_042751169.1">
    <property type="nucleotide sequence ID" value="NZ_JPFY01000013.1"/>
</dbReference>
<dbReference type="AlphaFoldDB" id="A0A081QQ61"/>
<sequence length="372" mass="44206">MGIKTSQSRNDIESILRKRGLKFTKHDLDKALLNNNYFNLFNGLESLLLPDKNIKLYDGESIEDFLDLYKFDKNLSSQIFNLVISLEDKLKNSIAYYFSQKHCRTTDTTMEYLNPQKYIDPITRPNYPFQNYQNQSIYRHFSQFNLFGQGFLTKLVKFNDHIDANFYRDSSYGLTYSARNTHPYYRSYNSQNRSYSNPDYNVAVPFWVSIETLDFGTILRLLHYLEDDVLDSVMKDFGIVIRHRAEFLNMLDFIKELRNHCAHGLLISRFRTPKYMKINGNLIHVFNLTPVYHNTSNSSTPASVIKLFDVLKILSFFVDTKPIYKQLQKIIYRNNKRFKGNYDLNERLLERMGETQLSVWKNYLYKKVNFQF</sequence>
<evidence type="ECO:0000313" key="2">
    <source>
        <dbReference type="Proteomes" id="UP000028089"/>
    </source>
</evidence>
<evidence type="ECO:0000313" key="1">
    <source>
        <dbReference type="EMBL" id="KEQ45084.1"/>
    </source>
</evidence>
<reference evidence="1 2" key="1">
    <citation type="submission" date="2014-05" db="EMBL/GenBank/DDBJ databases">
        <authorList>
            <person name="Daugherty S.C."/>
            <person name="Tallon L.J."/>
            <person name="Sadzewicz L."/>
            <person name="Kilian M."/>
            <person name="Tettelin H."/>
        </authorList>
    </citation>
    <scope>NUCLEOTIDE SEQUENCE [LARGE SCALE GENOMIC DNA]</scope>
    <source>
        <strain evidence="1 2">SK578</strain>
    </source>
</reference>
<organism evidence="1 2">
    <name type="scientific">Streptococcus mitis</name>
    <dbReference type="NCBI Taxonomy" id="28037"/>
    <lineage>
        <taxon>Bacteria</taxon>
        <taxon>Bacillati</taxon>
        <taxon>Bacillota</taxon>
        <taxon>Bacilli</taxon>
        <taxon>Lactobacillales</taxon>
        <taxon>Streptococcaceae</taxon>
        <taxon>Streptococcus</taxon>
        <taxon>Streptococcus mitis group</taxon>
    </lineage>
</organism>
<dbReference type="PATRIC" id="fig|28037.93.peg.1135"/>
<protein>
    <submittedName>
        <fullName evidence="1">Abi-like family protein</fullName>
    </submittedName>
</protein>